<comment type="caution">
    <text evidence="1">The sequence shown here is derived from an EMBL/GenBank/DDBJ whole genome shotgun (WGS) entry which is preliminary data.</text>
</comment>
<gene>
    <name evidence="1" type="ORF">EDB92DRAFT_1940579</name>
</gene>
<dbReference type="EMBL" id="JAKELL010000003">
    <property type="protein sequence ID" value="KAH8999753.1"/>
    <property type="molecule type" value="Genomic_DNA"/>
</dbReference>
<reference evidence="1" key="1">
    <citation type="submission" date="2022-01" db="EMBL/GenBank/DDBJ databases">
        <title>Comparative genomics reveals a dynamic genome evolution in the ectomycorrhizal milk-cap (Lactarius) mushrooms.</title>
        <authorList>
            <consortium name="DOE Joint Genome Institute"/>
            <person name="Lebreton A."/>
            <person name="Tang N."/>
            <person name="Kuo A."/>
            <person name="LaButti K."/>
            <person name="Drula E."/>
            <person name="Barry K."/>
            <person name="Clum A."/>
            <person name="Lipzen A."/>
            <person name="Mousain D."/>
            <person name="Ng V."/>
            <person name="Wang R."/>
            <person name="Wang X."/>
            <person name="Dai Y."/>
            <person name="Henrissat B."/>
            <person name="Grigoriev I.V."/>
            <person name="Guerin-Laguette A."/>
            <person name="Yu F."/>
            <person name="Martin F.M."/>
        </authorList>
    </citation>
    <scope>NUCLEOTIDE SEQUENCE</scope>
    <source>
        <strain evidence="1">QP</strain>
    </source>
</reference>
<accession>A0AAD4QHG1</accession>
<sequence>MPCIRSTPHRHFRPHFPPGSLQCCFSPELVSPLTHAMKLVFTKLNNGPADGMLESPPPSPLTPIAPTSLIPKPSGVVGRVSRGGYTLRDVLEQEYRWEDGLYCKIRERVHCLADEYLEMSLPYSAQAEQPDRLALASKEYPILLKYKGNWVVHDYLCIYLKNSSQKARKEQQLKDNELETAAKGKARDSQLRTSLMLIFLFVES</sequence>
<organism evidence="1 2">
    <name type="scientific">Lactarius akahatsu</name>
    <dbReference type="NCBI Taxonomy" id="416441"/>
    <lineage>
        <taxon>Eukaryota</taxon>
        <taxon>Fungi</taxon>
        <taxon>Dikarya</taxon>
        <taxon>Basidiomycota</taxon>
        <taxon>Agaricomycotina</taxon>
        <taxon>Agaricomycetes</taxon>
        <taxon>Russulales</taxon>
        <taxon>Russulaceae</taxon>
        <taxon>Lactarius</taxon>
    </lineage>
</organism>
<name>A0AAD4QHG1_9AGAM</name>
<evidence type="ECO:0000313" key="2">
    <source>
        <dbReference type="Proteomes" id="UP001201163"/>
    </source>
</evidence>
<dbReference type="Proteomes" id="UP001201163">
    <property type="component" value="Unassembled WGS sequence"/>
</dbReference>
<keyword evidence="2" id="KW-1185">Reference proteome</keyword>
<evidence type="ECO:0000313" key="1">
    <source>
        <dbReference type="EMBL" id="KAH8999753.1"/>
    </source>
</evidence>
<proteinExistence type="predicted"/>
<protein>
    <submittedName>
        <fullName evidence="1">Uncharacterized protein</fullName>
    </submittedName>
</protein>
<dbReference type="AlphaFoldDB" id="A0AAD4QHG1"/>